<dbReference type="EMBL" id="LQZQ01000003">
    <property type="protein sequence ID" value="KYG81016.1"/>
    <property type="molecule type" value="Genomic_DNA"/>
</dbReference>
<keyword evidence="1" id="KW-0732">Signal</keyword>
<dbReference type="AlphaFoldDB" id="A0A150XQK7"/>
<gene>
    <name evidence="2" type="ORF">MB14_14635</name>
</gene>
<dbReference type="RefSeq" id="WP_062589165.1">
    <property type="nucleotide sequence ID" value="NZ_LQZQ01000003.1"/>
</dbReference>
<feature type="chain" id="PRO_5007575010" description="F5/8 type C domain-containing protein" evidence="1">
    <location>
        <begin position="27"/>
        <end position="275"/>
    </location>
</feature>
<keyword evidence="3" id="KW-1185">Reference proteome</keyword>
<proteinExistence type="predicted"/>
<evidence type="ECO:0000313" key="2">
    <source>
        <dbReference type="EMBL" id="KYG81016.1"/>
    </source>
</evidence>
<protein>
    <recommendedName>
        <fullName evidence="4">F5/8 type C domain-containing protein</fullName>
    </recommendedName>
</protein>
<evidence type="ECO:0000256" key="1">
    <source>
        <dbReference type="SAM" id="SignalP"/>
    </source>
</evidence>
<accession>A0A150XQK7</accession>
<evidence type="ECO:0008006" key="4">
    <source>
        <dbReference type="Google" id="ProtNLM"/>
    </source>
</evidence>
<dbReference type="PROSITE" id="PS51257">
    <property type="entry name" value="PROKAR_LIPOPROTEIN"/>
    <property type="match status" value="1"/>
</dbReference>
<name>A0A150XQK7_ROSEK</name>
<dbReference type="Proteomes" id="UP000075583">
    <property type="component" value="Unassembled WGS sequence"/>
</dbReference>
<sequence length="275" mass="30965">MKNLKTLSLCLIMALLVLFVSCSKDSDTNPGAPTLPPQSSIAPDMGNFSSNQENGAANLEGQDQSNFGFAVLNVIFWQSLLTVDLAIPVAAYKEAFNHSFEYLNDEDRWKSEYSVTVGDQNITATLYAEKVGASASWKMYLSSEGEFENFLWFSGTSRLDNTSGEWTLFKSPDEPRQLLNIDWENENDTEFKLTYNLVDTESDKEGSYIEYGSTDEDAYTHFYDVSVVSKADEDYDVSILFNNNTKVGRVKSEARFNSSDWFCWNESFQNQTCGG</sequence>
<dbReference type="OrthoDB" id="835047at2"/>
<feature type="signal peptide" evidence="1">
    <location>
        <begin position="1"/>
        <end position="26"/>
    </location>
</feature>
<evidence type="ECO:0000313" key="3">
    <source>
        <dbReference type="Proteomes" id="UP000075583"/>
    </source>
</evidence>
<comment type="caution">
    <text evidence="2">The sequence shown here is derived from an EMBL/GenBank/DDBJ whole genome shotgun (WGS) entry which is preliminary data.</text>
</comment>
<reference evidence="2" key="1">
    <citation type="submission" date="2016-01" db="EMBL/GenBank/DDBJ databases">
        <title>Genome sequencing of Roseivirga ehrenbergii KMM 6017.</title>
        <authorList>
            <person name="Selvaratnam C."/>
            <person name="Thevarajoo S."/>
            <person name="Goh K.M."/>
            <person name="Ee R."/>
            <person name="Chan K.-G."/>
            <person name="Chong C.S."/>
        </authorList>
    </citation>
    <scope>NUCLEOTIDE SEQUENCE [LARGE SCALE GENOMIC DNA]</scope>
    <source>
        <strain evidence="2">KMM 6017</strain>
    </source>
</reference>
<organism evidence="2 3">
    <name type="scientific">Roseivirga ehrenbergii (strain DSM 102268 / JCM 13514 / KCTC 12282 / NCIMB 14502 / KMM 6017)</name>
    <dbReference type="NCBI Taxonomy" id="279360"/>
    <lineage>
        <taxon>Bacteria</taxon>
        <taxon>Pseudomonadati</taxon>
        <taxon>Bacteroidota</taxon>
        <taxon>Cytophagia</taxon>
        <taxon>Cytophagales</taxon>
        <taxon>Roseivirgaceae</taxon>
        <taxon>Roseivirga</taxon>
    </lineage>
</organism>